<evidence type="ECO:0000256" key="4">
    <source>
        <dbReference type="ARBA" id="ARBA00022989"/>
    </source>
</evidence>
<evidence type="ECO:0000313" key="8">
    <source>
        <dbReference type="EMBL" id="CAL1368077.1"/>
    </source>
</evidence>
<feature type="region of interest" description="Disordered" evidence="6">
    <location>
        <begin position="1"/>
        <end position="33"/>
    </location>
</feature>
<keyword evidence="3 7" id="KW-0812">Transmembrane</keyword>
<dbReference type="SUPFAM" id="SSF103473">
    <property type="entry name" value="MFS general substrate transporter"/>
    <property type="match status" value="1"/>
</dbReference>
<comment type="similarity">
    <text evidence="2">Belongs to the major facilitator superfamily. Proton-dependent oligopeptide transporter (POT/PTR) (TC 2.A.17) family.</text>
</comment>
<feature type="transmembrane region" description="Helical" evidence="7">
    <location>
        <begin position="450"/>
        <end position="467"/>
    </location>
</feature>
<comment type="subcellular location">
    <subcellularLocation>
        <location evidence="1">Membrane</location>
        <topology evidence="1">Multi-pass membrane protein</topology>
    </subcellularLocation>
</comment>
<feature type="region of interest" description="Disordered" evidence="6">
    <location>
        <begin position="598"/>
        <end position="617"/>
    </location>
</feature>
<dbReference type="InterPro" id="IPR000109">
    <property type="entry name" value="POT_fam"/>
</dbReference>
<feature type="transmembrane region" description="Helical" evidence="7">
    <location>
        <begin position="571"/>
        <end position="591"/>
    </location>
</feature>
<dbReference type="AlphaFoldDB" id="A0AAV2D7Q7"/>
<evidence type="ECO:0000256" key="2">
    <source>
        <dbReference type="ARBA" id="ARBA00005982"/>
    </source>
</evidence>
<evidence type="ECO:0000256" key="7">
    <source>
        <dbReference type="SAM" id="Phobius"/>
    </source>
</evidence>
<evidence type="ECO:0000256" key="5">
    <source>
        <dbReference type="ARBA" id="ARBA00023136"/>
    </source>
</evidence>
<dbReference type="PANTHER" id="PTHR11654">
    <property type="entry name" value="OLIGOPEPTIDE TRANSPORTER-RELATED"/>
    <property type="match status" value="1"/>
</dbReference>
<protein>
    <submittedName>
        <fullName evidence="8">Uncharacterized protein</fullName>
    </submittedName>
</protein>
<feature type="transmembrane region" description="Helical" evidence="7">
    <location>
        <begin position="149"/>
        <end position="176"/>
    </location>
</feature>
<feature type="transmembrane region" description="Helical" evidence="7">
    <location>
        <begin position="520"/>
        <end position="538"/>
    </location>
</feature>
<dbReference type="CDD" id="cd17416">
    <property type="entry name" value="MFS_NPF1_2"/>
    <property type="match status" value="1"/>
</dbReference>
<feature type="transmembrane region" description="Helical" evidence="7">
    <location>
        <begin position="223"/>
        <end position="243"/>
    </location>
</feature>
<dbReference type="EMBL" id="OZ034815">
    <property type="protein sequence ID" value="CAL1368077.1"/>
    <property type="molecule type" value="Genomic_DNA"/>
</dbReference>
<feature type="transmembrane region" description="Helical" evidence="7">
    <location>
        <begin position="197"/>
        <end position="217"/>
    </location>
</feature>
<accession>A0AAV2D7Q7</accession>
<reference evidence="8 9" key="1">
    <citation type="submission" date="2024-04" db="EMBL/GenBank/DDBJ databases">
        <authorList>
            <person name="Fracassetti M."/>
        </authorList>
    </citation>
    <scope>NUCLEOTIDE SEQUENCE [LARGE SCALE GENOMIC DNA]</scope>
</reference>
<organism evidence="8 9">
    <name type="scientific">Linum trigynum</name>
    <dbReference type="NCBI Taxonomy" id="586398"/>
    <lineage>
        <taxon>Eukaryota</taxon>
        <taxon>Viridiplantae</taxon>
        <taxon>Streptophyta</taxon>
        <taxon>Embryophyta</taxon>
        <taxon>Tracheophyta</taxon>
        <taxon>Spermatophyta</taxon>
        <taxon>Magnoliopsida</taxon>
        <taxon>eudicotyledons</taxon>
        <taxon>Gunneridae</taxon>
        <taxon>Pentapetalae</taxon>
        <taxon>rosids</taxon>
        <taxon>fabids</taxon>
        <taxon>Malpighiales</taxon>
        <taxon>Linaceae</taxon>
        <taxon>Linum</taxon>
    </lineage>
</organism>
<feature type="compositionally biased region" description="Basic and acidic residues" evidence="6">
    <location>
        <begin position="295"/>
        <end position="309"/>
    </location>
</feature>
<evidence type="ECO:0000256" key="6">
    <source>
        <dbReference type="SAM" id="MobiDB-lite"/>
    </source>
</evidence>
<gene>
    <name evidence="8" type="ORF">LTRI10_LOCUS11401</name>
</gene>
<feature type="transmembrane region" description="Helical" evidence="7">
    <location>
        <begin position="109"/>
        <end position="129"/>
    </location>
</feature>
<name>A0AAV2D7Q7_9ROSI</name>
<dbReference type="Proteomes" id="UP001497516">
    <property type="component" value="Chromosome 2"/>
</dbReference>
<dbReference type="InterPro" id="IPR036259">
    <property type="entry name" value="MFS_trans_sf"/>
</dbReference>
<evidence type="ECO:0000256" key="3">
    <source>
        <dbReference type="ARBA" id="ARBA00022692"/>
    </source>
</evidence>
<feature type="transmembrane region" description="Helical" evidence="7">
    <location>
        <begin position="409"/>
        <end position="429"/>
    </location>
</feature>
<dbReference type="Gene3D" id="1.20.1250.20">
    <property type="entry name" value="MFS general substrate transporter like domains"/>
    <property type="match status" value="1"/>
</dbReference>
<dbReference type="GO" id="GO:0022857">
    <property type="term" value="F:transmembrane transporter activity"/>
    <property type="evidence" value="ECO:0007669"/>
    <property type="project" value="InterPro"/>
</dbReference>
<proteinExistence type="inferred from homology"/>
<keyword evidence="9" id="KW-1185">Reference proteome</keyword>
<feature type="compositionally biased region" description="Pro residues" evidence="6">
    <location>
        <begin position="1"/>
        <end position="29"/>
    </location>
</feature>
<keyword evidence="5 7" id="KW-0472">Membrane</keyword>
<dbReference type="GO" id="GO:0016020">
    <property type="term" value="C:membrane"/>
    <property type="evidence" value="ECO:0007669"/>
    <property type="project" value="UniProtKB-SubCell"/>
</dbReference>
<evidence type="ECO:0000313" key="9">
    <source>
        <dbReference type="Proteomes" id="UP001497516"/>
    </source>
</evidence>
<dbReference type="Pfam" id="PF00854">
    <property type="entry name" value="PTR2"/>
    <property type="match status" value="1"/>
</dbReference>
<evidence type="ECO:0000256" key="1">
    <source>
        <dbReference type="ARBA" id="ARBA00004141"/>
    </source>
</evidence>
<feature type="transmembrane region" description="Helical" evidence="7">
    <location>
        <begin position="74"/>
        <end position="97"/>
    </location>
</feature>
<feature type="transmembrane region" description="Helical" evidence="7">
    <location>
        <begin position="487"/>
        <end position="508"/>
    </location>
</feature>
<feature type="region of interest" description="Disordered" evidence="6">
    <location>
        <begin position="278"/>
        <end position="314"/>
    </location>
</feature>
<sequence>MAPPPADRSSSSPPPPPSPASSLPPPPASSPLKKKGGWTAIKFLLGNESFEKLASMSLIANMTLYLQSQYNMGAVFNVTVTTVWAGSSNVASLAGAFLADAYFGKFRTLLYGSISSFLGMGVMTLIAAVPPLRPPPCTKSSPDCQEAEGWQLCVLFAALTLLAVGAGGIRPCNIAFGADQFDTRTPKGRSQLECFFNWWYFCFSVSLAVALTAVVYIQTEVSWVVGFAIPTACLILSISLFLIGHKTYILKSPQGSPFSDMVRVVTAAFKKRKIDTRPDSHIQFHDPPVNNNDEETGKKTGEETEEKTGEYSVSSNNSKLLRTTRMKCLDKAAIIFDPSEIDEQGKAKNPWRLCTVQQVEGLKRLAATFPVWVSGILCFMPMEQQSAFGVLQAIQIDRSIGKTFRVPPGWMGLTSMVTLATWILTYEKLLMPLASRITGESQRLTIAKRIRVGIAMSIAAMVVAANVERKRRDSAVKIGEFVSPESFAILMPQFVLLGITEAFAAVAVMEFFTTRMPENMRTLAGAFFFLCLSASNYVNSAMINIVRKATAGGGRTPWLGGHDLNKNRLDYYYYSLAGLGVLNFVYFHFVASRYVTENDGGGGGGGREVEVESGDGGGGELGAGKIELLNVKAYERKGGAQFSGDAC</sequence>
<keyword evidence="4 7" id="KW-1133">Transmembrane helix</keyword>